<keyword evidence="4 5" id="KW-0687">Ribonucleoprotein</keyword>
<dbReference type="EMBL" id="JADOEL010000008">
    <property type="protein sequence ID" value="MBF8178276.1"/>
    <property type="molecule type" value="Genomic_DNA"/>
</dbReference>
<evidence type="ECO:0000259" key="6">
    <source>
        <dbReference type="Pfam" id="PF00327"/>
    </source>
</evidence>
<gene>
    <name evidence="5 7" type="primary">rpmD</name>
    <name evidence="7" type="ORF">IXC47_11345</name>
</gene>
<dbReference type="Gene3D" id="3.30.1390.20">
    <property type="entry name" value="Ribosomal protein L30, ferredoxin-like fold domain"/>
    <property type="match status" value="1"/>
</dbReference>
<dbReference type="HAMAP" id="MF_01371_B">
    <property type="entry name" value="Ribosomal_uL30_B"/>
    <property type="match status" value="1"/>
</dbReference>
<dbReference type="Pfam" id="PF00327">
    <property type="entry name" value="Ribosomal_L30"/>
    <property type="match status" value="1"/>
</dbReference>
<keyword evidence="8" id="KW-1185">Reference proteome</keyword>
<dbReference type="GO" id="GO:0005840">
    <property type="term" value="C:ribosome"/>
    <property type="evidence" value="ECO:0007669"/>
    <property type="project" value="UniProtKB-KW"/>
</dbReference>
<dbReference type="PANTHER" id="PTHR15892">
    <property type="entry name" value="MITOCHONDRIAL RIBOSOMAL PROTEIN L30"/>
    <property type="match status" value="1"/>
</dbReference>
<dbReference type="NCBIfam" id="TIGR01308">
    <property type="entry name" value="rpmD_bact"/>
    <property type="match status" value="1"/>
</dbReference>
<sequence>MLLSAVNLLKKSWAKVSAMANTVKVKLVKGLIGTRETHRATVRGLGLRGINSVSELEDTPAVRGMINKVSYLVKVVS</sequence>
<evidence type="ECO:0000256" key="5">
    <source>
        <dbReference type="HAMAP-Rule" id="MF_01371"/>
    </source>
</evidence>
<evidence type="ECO:0000256" key="4">
    <source>
        <dbReference type="ARBA" id="ARBA00023274"/>
    </source>
</evidence>
<feature type="domain" description="Large ribosomal subunit protein uL30-like ferredoxin-like fold" evidence="6">
    <location>
        <begin position="23"/>
        <end position="73"/>
    </location>
</feature>
<evidence type="ECO:0000256" key="2">
    <source>
        <dbReference type="ARBA" id="ARBA00011838"/>
    </source>
</evidence>
<reference evidence="7 8" key="1">
    <citation type="submission" date="2020-11" db="EMBL/GenBank/DDBJ databases">
        <title>WGS of Herminiimonas contaminans strain Marseille-Q4544 isolated from planarians Schmidtea mediterranea.</title>
        <authorList>
            <person name="Kangale L."/>
        </authorList>
    </citation>
    <scope>NUCLEOTIDE SEQUENCE [LARGE SCALE GENOMIC DNA]</scope>
    <source>
        <strain evidence="7 8">Marseille-Q4544</strain>
    </source>
</reference>
<dbReference type="SUPFAM" id="SSF55129">
    <property type="entry name" value="Ribosomal protein L30p/L7e"/>
    <property type="match status" value="1"/>
</dbReference>
<name>A0ABS0ETW2_9BURK</name>
<organism evidence="7 8">
    <name type="scientific">Herminiimonas contaminans</name>
    <dbReference type="NCBI Taxonomy" id="1111140"/>
    <lineage>
        <taxon>Bacteria</taxon>
        <taxon>Pseudomonadati</taxon>
        <taxon>Pseudomonadota</taxon>
        <taxon>Betaproteobacteria</taxon>
        <taxon>Burkholderiales</taxon>
        <taxon>Oxalobacteraceae</taxon>
        <taxon>Herminiimonas</taxon>
    </lineage>
</organism>
<comment type="caution">
    <text evidence="7">The sequence shown here is derived from an EMBL/GenBank/DDBJ whole genome shotgun (WGS) entry which is preliminary data.</text>
</comment>
<proteinExistence type="inferred from homology"/>
<evidence type="ECO:0000256" key="3">
    <source>
        <dbReference type="ARBA" id="ARBA00022980"/>
    </source>
</evidence>
<evidence type="ECO:0000313" key="8">
    <source>
        <dbReference type="Proteomes" id="UP000657372"/>
    </source>
</evidence>
<keyword evidence="3 5" id="KW-0689">Ribosomal protein</keyword>
<comment type="similarity">
    <text evidence="1 5">Belongs to the universal ribosomal protein uL30 family.</text>
</comment>
<comment type="subunit">
    <text evidence="2 5">Part of the 50S ribosomal subunit.</text>
</comment>
<dbReference type="InterPro" id="IPR016082">
    <property type="entry name" value="Ribosomal_uL30_ferredoxin-like"/>
</dbReference>
<accession>A0ABS0ETW2</accession>
<evidence type="ECO:0000256" key="1">
    <source>
        <dbReference type="ARBA" id="ARBA00007594"/>
    </source>
</evidence>
<evidence type="ECO:0000313" key="7">
    <source>
        <dbReference type="EMBL" id="MBF8178276.1"/>
    </source>
</evidence>
<dbReference type="Proteomes" id="UP000657372">
    <property type="component" value="Unassembled WGS sequence"/>
</dbReference>
<dbReference type="InterPro" id="IPR036919">
    <property type="entry name" value="Ribo_uL30_ferredoxin-like_sf"/>
</dbReference>
<dbReference type="CDD" id="cd01658">
    <property type="entry name" value="Ribosomal_L30"/>
    <property type="match status" value="1"/>
</dbReference>
<dbReference type="InterPro" id="IPR005996">
    <property type="entry name" value="Ribosomal_uL30_bac-type"/>
</dbReference>
<dbReference type="PANTHER" id="PTHR15892:SF2">
    <property type="entry name" value="LARGE RIBOSOMAL SUBUNIT PROTEIN UL30M"/>
    <property type="match status" value="1"/>
</dbReference>
<protein>
    <recommendedName>
        <fullName evidence="5">Large ribosomal subunit protein uL30</fullName>
    </recommendedName>
</protein>